<accession>A6UPU8</accession>
<dbReference type="OrthoDB" id="9652at2157"/>
<dbReference type="FunFam" id="3.40.50.2300:FF:000001">
    <property type="entry name" value="DNA-binding response regulator PhoB"/>
    <property type="match status" value="1"/>
</dbReference>
<dbReference type="RefSeq" id="WP_011972423.1">
    <property type="nucleotide sequence ID" value="NC_009634.1"/>
</dbReference>
<sequence>MKKVLIVEDEEDILNLVRIILEISGYEVITAQDGYQGLELIKKKPDLIILDLMMPGMTGWEYLDKIRSEGYSNIPVIVLTANAQISTIETAINKKVDDCIVKPFDRDDLLLKVKAILSNQN</sequence>
<dbReference type="GO" id="GO:0000976">
    <property type="term" value="F:transcription cis-regulatory region binding"/>
    <property type="evidence" value="ECO:0007669"/>
    <property type="project" value="TreeGrafter"/>
</dbReference>
<dbReference type="AlphaFoldDB" id="A6UPU8"/>
<dbReference type="PANTHER" id="PTHR48111">
    <property type="entry name" value="REGULATOR OF RPOS"/>
    <property type="match status" value="1"/>
</dbReference>
<reference evidence="8" key="1">
    <citation type="submission" date="2007-06" db="EMBL/GenBank/DDBJ databases">
        <title>Complete sequence of Methanococcus vannielii SB.</title>
        <authorList>
            <consortium name="US DOE Joint Genome Institute"/>
            <person name="Copeland A."/>
            <person name="Lucas S."/>
            <person name="Lapidus A."/>
            <person name="Barry K."/>
            <person name="Glavina del Rio T."/>
            <person name="Dalin E."/>
            <person name="Tice H."/>
            <person name="Pitluck S."/>
            <person name="Chain P."/>
            <person name="Malfatti S."/>
            <person name="Shin M."/>
            <person name="Vergez L."/>
            <person name="Schmutz J."/>
            <person name="Larimer F."/>
            <person name="Land M."/>
            <person name="Hauser L."/>
            <person name="Kyrpides N."/>
            <person name="Anderson I."/>
            <person name="Sieprawska-Lupa M."/>
            <person name="Whitman W.B."/>
            <person name="Richardson P."/>
        </authorList>
    </citation>
    <scope>NUCLEOTIDE SEQUENCE [LARGE SCALE GENOMIC DNA]</scope>
    <source>
        <strain evidence="8">SB</strain>
    </source>
</reference>
<evidence type="ECO:0000313" key="8">
    <source>
        <dbReference type="EMBL" id="ABR54520.1"/>
    </source>
</evidence>
<organism evidence="8 9">
    <name type="scientific">Methanococcus vannielii (strain ATCC 35089 / DSM 1224 / JCM 13029 / OCM 148 / SB)</name>
    <dbReference type="NCBI Taxonomy" id="406327"/>
    <lineage>
        <taxon>Archaea</taxon>
        <taxon>Methanobacteriati</taxon>
        <taxon>Methanobacteriota</taxon>
        <taxon>Methanomada group</taxon>
        <taxon>Methanococci</taxon>
        <taxon>Methanococcales</taxon>
        <taxon>Methanococcaceae</taxon>
        <taxon>Methanococcus</taxon>
    </lineage>
</organism>
<dbReference type="GeneID" id="5324902"/>
<evidence type="ECO:0000256" key="1">
    <source>
        <dbReference type="ARBA" id="ARBA00022553"/>
    </source>
</evidence>
<dbReference type="GO" id="GO:0006355">
    <property type="term" value="P:regulation of DNA-templated transcription"/>
    <property type="evidence" value="ECO:0007669"/>
    <property type="project" value="TreeGrafter"/>
</dbReference>
<dbReference type="GO" id="GO:0032993">
    <property type="term" value="C:protein-DNA complex"/>
    <property type="evidence" value="ECO:0007669"/>
    <property type="project" value="TreeGrafter"/>
</dbReference>
<evidence type="ECO:0000256" key="3">
    <source>
        <dbReference type="ARBA" id="ARBA00023015"/>
    </source>
</evidence>
<dbReference type="Gene3D" id="3.40.50.2300">
    <property type="match status" value="1"/>
</dbReference>
<dbReference type="PANTHER" id="PTHR48111:SF1">
    <property type="entry name" value="TWO-COMPONENT RESPONSE REGULATOR ORR33"/>
    <property type="match status" value="1"/>
</dbReference>
<evidence type="ECO:0000256" key="6">
    <source>
        <dbReference type="PROSITE-ProRule" id="PRU00169"/>
    </source>
</evidence>
<keyword evidence="5" id="KW-0804">Transcription</keyword>
<dbReference type="CDD" id="cd17574">
    <property type="entry name" value="REC_OmpR"/>
    <property type="match status" value="1"/>
</dbReference>
<evidence type="ECO:0000256" key="4">
    <source>
        <dbReference type="ARBA" id="ARBA00023125"/>
    </source>
</evidence>
<dbReference type="SUPFAM" id="SSF52172">
    <property type="entry name" value="CheY-like"/>
    <property type="match status" value="1"/>
</dbReference>
<dbReference type="GO" id="GO:0005829">
    <property type="term" value="C:cytosol"/>
    <property type="evidence" value="ECO:0007669"/>
    <property type="project" value="TreeGrafter"/>
</dbReference>
<dbReference type="KEGG" id="mvn:Mevan_0614"/>
<keyword evidence="3" id="KW-0805">Transcription regulation</keyword>
<dbReference type="InterPro" id="IPR039420">
    <property type="entry name" value="WalR-like"/>
</dbReference>
<dbReference type="Proteomes" id="UP000001107">
    <property type="component" value="Chromosome"/>
</dbReference>
<keyword evidence="2" id="KW-0902">Two-component regulatory system</keyword>
<dbReference type="eggNOG" id="arCOG02595">
    <property type="taxonomic scope" value="Archaea"/>
</dbReference>
<keyword evidence="4" id="KW-0238">DNA-binding</keyword>
<dbReference type="SMART" id="SM00448">
    <property type="entry name" value="REC"/>
    <property type="match status" value="1"/>
</dbReference>
<dbReference type="GO" id="GO:0000156">
    <property type="term" value="F:phosphorelay response regulator activity"/>
    <property type="evidence" value="ECO:0007669"/>
    <property type="project" value="TreeGrafter"/>
</dbReference>
<proteinExistence type="predicted"/>
<feature type="modified residue" description="4-aspartylphosphate" evidence="6">
    <location>
        <position position="51"/>
    </location>
</feature>
<dbReference type="EMBL" id="CP000742">
    <property type="protein sequence ID" value="ABR54520.1"/>
    <property type="molecule type" value="Genomic_DNA"/>
</dbReference>
<protein>
    <submittedName>
        <fullName evidence="8">Response regulator receiver protein</fullName>
    </submittedName>
</protein>
<evidence type="ECO:0000256" key="2">
    <source>
        <dbReference type="ARBA" id="ARBA00023012"/>
    </source>
</evidence>
<evidence type="ECO:0000256" key="5">
    <source>
        <dbReference type="ARBA" id="ARBA00023163"/>
    </source>
</evidence>
<dbReference type="InterPro" id="IPR001789">
    <property type="entry name" value="Sig_transdc_resp-reg_receiver"/>
</dbReference>
<dbReference type="InterPro" id="IPR011006">
    <property type="entry name" value="CheY-like_superfamily"/>
</dbReference>
<gene>
    <name evidence="8" type="ordered locus">Mevan_0614</name>
</gene>
<dbReference type="HOGENOM" id="CLU_000445_69_9_2"/>
<evidence type="ECO:0000313" key="9">
    <source>
        <dbReference type="Proteomes" id="UP000001107"/>
    </source>
</evidence>
<dbReference type="Pfam" id="PF00072">
    <property type="entry name" value="Response_reg"/>
    <property type="match status" value="1"/>
</dbReference>
<keyword evidence="9" id="KW-1185">Reference proteome</keyword>
<name>A6UPU8_METVS</name>
<dbReference type="STRING" id="406327.Mevan_0614"/>
<dbReference type="PROSITE" id="PS50110">
    <property type="entry name" value="RESPONSE_REGULATORY"/>
    <property type="match status" value="1"/>
</dbReference>
<evidence type="ECO:0000259" key="7">
    <source>
        <dbReference type="PROSITE" id="PS50110"/>
    </source>
</evidence>
<keyword evidence="1 6" id="KW-0597">Phosphoprotein</keyword>
<feature type="domain" description="Response regulatory" evidence="7">
    <location>
        <begin position="3"/>
        <end position="117"/>
    </location>
</feature>